<dbReference type="InterPro" id="IPR011453">
    <property type="entry name" value="DUF1559"/>
</dbReference>
<sequence>MKLTKRSAFTLVELLVVIAIIGVLVGLLLPAVQAAREAARRMSCSNNVKQIGLGVHNYHSAYKRLPATMTGTTMSGTSRVQQYTPPTAHNISNLNWLVGLTPFIEQQALWERISNPLTNSVGTFQAMGPSPLMGLTNHSDVGTYDPWLTNIPTLRCPSDPGVGLPAQGRTNYGYCLGDAVLHTSAYGVLDAATGKPSSSTNAQRLRASNRGMIFPGIKNVRFRDVLDGLSNTICAGEILTDIGDRDRRTQFGRPGTSIGPASRRNGANVYKAGEFLKCRQYLDAERPLFWDAGAPLLTNSENRRGYKWALGVPGMSGMNTILPPNAEICSGWDHIAAGVYPPSSRHQGGVHVLMGDGAVKFITDSIETGNLNGKTVCINGNCLPPGSPSPFGLWGKLGTKAAKETIDKEF</sequence>
<name>A0ABP9VT65_9BACT</name>
<gene>
    <name evidence="2" type="ORF">Rcae01_03805</name>
</gene>
<protein>
    <recommendedName>
        <fullName evidence="1">DUF1559 domain-containing protein</fullName>
    </recommendedName>
</protein>
<evidence type="ECO:0000259" key="1">
    <source>
        <dbReference type="Pfam" id="PF07596"/>
    </source>
</evidence>
<accession>A0ABP9VT65</accession>
<dbReference type="PANTHER" id="PTHR30093">
    <property type="entry name" value="GENERAL SECRETION PATHWAY PROTEIN G"/>
    <property type="match status" value="1"/>
</dbReference>
<dbReference type="Gene3D" id="3.30.700.10">
    <property type="entry name" value="Glycoprotein, Type 4 Pilin"/>
    <property type="match status" value="1"/>
</dbReference>
<dbReference type="Pfam" id="PF07963">
    <property type="entry name" value="N_methyl"/>
    <property type="match status" value="1"/>
</dbReference>
<keyword evidence="3" id="KW-1185">Reference proteome</keyword>
<proteinExistence type="predicted"/>
<evidence type="ECO:0000313" key="2">
    <source>
        <dbReference type="EMBL" id="GAA5508339.1"/>
    </source>
</evidence>
<dbReference type="InterPro" id="IPR012902">
    <property type="entry name" value="N_methyl_site"/>
</dbReference>
<dbReference type="RefSeq" id="WP_345685134.1">
    <property type="nucleotide sequence ID" value="NZ_BAABRO010000009.1"/>
</dbReference>
<dbReference type="NCBIfam" id="TIGR02532">
    <property type="entry name" value="IV_pilin_GFxxxE"/>
    <property type="match status" value="1"/>
</dbReference>
<dbReference type="NCBIfam" id="TIGR04294">
    <property type="entry name" value="pre_pil_HX9DG"/>
    <property type="match status" value="1"/>
</dbReference>
<dbReference type="Proteomes" id="UP001416858">
    <property type="component" value="Unassembled WGS sequence"/>
</dbReference>
<dbReference type="Pfam" id="PF07596">
    <property type="entry name" value="SBP_bac_10"/>
    <property type="match status" value="1"/>
</dbReference>
<comment type="caution">
    <text evidence="2">The sequence shown here is derived from an EMBL/GenBank/DDBJ whole genome shotgun (WGS) entry which is preliminary data.</text>
</comment>
<feature type="domain" description="DUF1559" evidence="1">
    <location>
        <begin position="33"/>
        <end position="368"/>
    </location>
</feature>
<organism evidence="2 3">
    <name type="scientific">Novipirellula caenicola</name>
    <dbReference type="NCBI Taxonomy" id="1536901"/>
    <lineage>
        <taxon>Bacteria</taxon>
        <taxon>Pseudomonadati</taxon>
        <taxon>Planctomycetota</taxon>
        <taxon>Planctomycetia</taxon>
        <taxon>Pirellulales</taxon>
        <taxon>Pirellulaceae</taxon>
        <taxon>Novipirellula</taxon>
    </lineage>
</organism>
<dbReference type="EMBL" id="BAABRO010000009">
    <property type="protein sequence ID" value="GAA5508339.1"/>
    <property type="molecule type" value="Genomic_DNA"/>
</dbReference>
<dbReference type="InterPro" id="IPR045584">
    <property type="entry name" value="Pilin-like"/>
</dbReference>
<evidence type="ECO:0000313" key="3">
    <source>
        <dbReference type="Proteomes" id="UP001416858"/>
    </source>
</evidence>
<dbReference type="PANTHER" id="PTHR30093:SF2">
    <property type="entry name" value="TYPE II SECRETION SYSTEM PROTEIN H"/>
    <property type="match status" value="1"/>
</dbReference>
<reference evidence="2 3" key="1">
    <citation type="submission" date="2024-02" db="EMBL/GenBank/DDBJ databases">
        <title>Rhodopirellula caenicola NBRC 110016.</title>
        <authorList>
            <person name="Ichikawa N."/>
            <person name="Katano-Makiyama Y."/>
            <person name="Hidaka K."/>
        </authorList>
    </citation>
    <scope>NUCLEOTIDE SEQUENCE [LARGE SCALE GENOMIC DNA]</scope>
    <source>
        <strain evidence="2 3">NBRC 110016</strain>
    </source>
</reference>
<dbReference type="SUPFAM" id="SSF54523">
    <property type="entry name" value="Pili subunits"/>
    <property type="match status" value="1"/>
</dbReference>
<dbReference type="InterPro" id="IPR027558">
    <property type="entry name" value="Pre_pil_HX9DG_C"/>
</dbReference>